<evidence type="ECO:0008006" key="4">
    <source>
        <dbReference type="Google" id="ProtNLM"/>
    </source>
</evidence>
<dbReference type="KEGG" id="mic:Mic7113_3240"/>
<dbReference type="Gene3D" id="3.40.1000.10">
    <property type="entry name" value="Mog1/PsbP, alpha/beta/alpha sandwich"/>
    <property type="match status" value="1"/>
</dbReference>
<dbReference type="Proteomes" id="UP000010471">
    <property type="component" value="Chromosome"/>
</dbReference>
<evidence type="ECO:0000256" key="1">
    <source>
        <dbReference type="SAM" id="SignalP"/>
    </source>
</evidence>
<dbReference type="AlphaFoldDB" id="K9WFI1"/>
<feature type="signal peptide" evidence="1">
    <location>
        <begin position="1"/>
        <end position="21"/>
    </location>
</feature>
<feature type="chain" id="PRO_5003937936" description="DUF1795 domain-containing protein" evidence="1">
    <location>
        <begin position="22"/>
        <end position="188"/>
    </location>
</feature>
<keyword evidence="1" id="KW-0732">Signal</keyword>
<dbReference type="STRING" id="1173027.Mic7113_3240"/>
<dbReference type="EMBL" id="CP003630">
    <property type="protein sequence ID" value="AFZ18978.1"/>
    <property type="molecule type" value="Genomic_DNA"/>
</dbReference>
<dbReference type="RefSeq" id="WP_015183122.1">
    <property type="nucleotide sequence ID" value="NC_019738.1"/>
</dbReference>
<evidence type="ECO:0000313" key="2">
    <source>
        <dbReference type="EMBL" id="AFZ18978.1"/>
    </source>
</evidence>
<keyword evidence="3" id="KW-1185">Reference proteome</keyword>
<dbReference type="HOGENOM" id="CLU_123781_0_0_3"/>
<accession>K9WFI1</accession>
<proteinExistence type="predicted"/>
<sequence length="188" mass="21330">MRTQFLLLSALSSLLMSGYPAIQSVRAEQPVLVQQQQWEQISSSEGGFTVLMPVAPTQNRQTTDGNKVSLDANLFTASLEEGKVKYSVSYTNFPEDIAQLPPEFILDSLSSRFTSDRKLKLINQQDIRLEEYSGKEFKFEAPGGKIVNYRTYLVKQRLYQLTTEIPKDRESALSADVEKFMTSFQLVK</sequence>
<dbReference type="eggNOG" id="COG4276">
    <property type="taxonomic scope" value="Bacteria"/>
</dbReference>
<organism evidence="2 3">
    <name type="scientific">Allocoleopsis franciscana PCC 7113</name>
    <dbReference type="NCBI Taxonomy" id="1173027"/>
    <lineage>
        <taxon>Bacteria</taxon>
        <taxon>Bacillati</taxon>
        <taxon>Cyanobacteriota</taxon>
        <taxon>Cyanophyceae</taxon>
        <taxon>Coleofasciculales</taxon>
        <taxon>Coleofasciculaceae</taxon>
        <taxon>Allocoleopsis</taxon>
        <taxon>Allocoleopsis franciscana</taxon>
    </lineage>
</organism>
<protein>
    <recommendedName>
        <fullName evidence="4">DUF1795 domain-containing protein</fullName>
    </recommendedName>
</protein>
<name>K9WFI1_9CYAN</name>
<evidence type="ECO:0000313" key="3">
    <source>
        <dbReference type="Proteomes" id="UP000010471"/>
    </source>
</evidence>
<gene>
    <name evidence="2" type="ORF">Mic7113_3240</name>
</gene>
<dbReference type="OrthoDB" id="462676at2"/>
<reference evidence="2 3" key="1">
    <citation type="submission" date="2012-06" db="EMBL/GenBank/DDBJ databases">
        <title>Finished chromosome of genome of Microcoleus sp. PCC 7113.</title>
        <authorList>
            <consortium name="US DOE Joint Genome Institute"/>
            <person name="Gugger M."/>
            <person name="Coursin T."/>
            <person name="Rippka R."/>
            <person name="Tandeau De Marsac N."/>
            <person name="Huntemann M."/>
            <person name="Wei C.-L."/>
            <person name="Han J."/>
            <person name="Detter J.C."/>
            <person name="Han C."/>
            <person name="Tapia R."/>
            <person name="Chen A."/>
            <person name="Kyrpides N."/>
            <person name="Mavromatis K."/>
            <person name="Markowitz V."/>
            <person name="Szeto E."/>
            <person name="Ivanova N."/>
            <person name="Pagani I."/>
            <person name="Pati A."/>
            <person name="Goodwin L."/>
            <person name="Nordberg H.P."/>
            <person name="Cantor M.N."/>
            <person name="Hua S.X."/>
            <person name="Woyke T."/>
            <person name="Kerfeld C.A."/>
        </authorList>
    </citation>
    <scope>NUCLEOTIDE SEQUENCE [LARGE SCALE GENOMIC DNA]</scope>
    <source>
        <strain evidence="2 3">PCC 7113</strain>
    </source>
</reference>